<comment type="similarity">
    <text evidence="1">Belongs to the BCP1 family.</text>
</comment>
<accession>A0A6B2FZ95</accession>
<name>A0A6B2FZ95_MYXSQ</name>
<reference evidence="2" key="1">
    <citation type="submission" date="2018-11" db="EMBL/GenBank/DDBJ databases">
        <title>Myxobolus squamalis genome and transcriptome.</title>
        <authorList>
            <person name="Yahalomi D."/>
            <person name="Atkinson S.D."/>
            <person name="Neuhof M."/>
            <person name="Chang E.S."/>
            <person name="Philippe H."/>
            <person name="Cartwright P."/>
            <person name="Bartholomew J.L."/>
            <person name="Huchon D."/>
        </authorList>
    </citation>
    <scope>NUCLEOTIDE SEQUENCE</scope>
    <source>
        <strain evidence="2">71B08</strain>
        <tissue evidence="2">Whole</tissue>
    </source>
</reference>
<evidence type="ECO:0000256" key="1">
    <source>
        <dbReference type="ARBA" id="ARBA00006781"/>
    </source>
</evidence>
<dbReference type="PANTHER" id="PTHR13261">
    <property type="entry name" value="BRCA2 AND CDKN1A INTERACTING PROTEIN"/>
    <property type="match status" value="1"/>
</dbReference>
<dbReference type="EMBL" id="GHBR01001885">
    <property type="protein sequence ID" value="NDJ96938.1"/>
    <property type="molecule type" value="Transcribed_RNA"/>
</dbReference>
<dbReference type="GO" id="GO:0005634">
    <property type="term" value="C:nucleus"/>
    <property type="evidence" value="ECO:0007669"/>
    <property type="project" value="TreeGrafter"/>
</dbReference>
<evidence type="ECO:0000313" key="2">
    <source>
        <dbReference type="EMBL" id="NDJ96938.1"/>
    </source>
</evidence>
<dbReference type="InterPro" id="IPR025602">
    <property type="entry name" value="BCP1_family"/>
</dbReference>
<dbReference type="AlphaFoldDB" id="A0A6B2FZ95"/>
<protein>
    <submittedName>
        <fullName evidence="2">Protein BCCIP homolog (Trinotate prediction)</fullName>
    </submittedName>
</protein>
<proteinExistence type="inferred from homology"/>
<organism evidence="2">
    <name type="scientific">Myxobolus squamalis</name>
    <name type="common">Myxosporean</name>
    <dbReference type="NCBI Taxonomy" id="59785"/>
    <lineage>
        <taxon>Eukaryota</taxon>
        <taxon>Metazoa</taxon>
        <taxon>Cnidaria</taxon>
        <taxon>Myxozoa</taxon>
        <taxon>Myxosporea</taxon>
        <taxon>Bivalvulida</taxon>
        <taxon>Platysporina</taxon>
        <taxon>Myxobolidae</taxon>
        <taxon>Myxobolus</taxon>
    </lineage>
</organism>
<dbReference type="Pfam" id="PF13862">
    <property type="entry name" value="BCCIP"/>
    <property type="match status" value="1"/>
</dbReference>
<dbReference type="PANTHER" id="PTHR13261:SF0">
    <property type="entry name" value="BRCA2 AND CDKN1A-INTERACTING PROTEIN"/>
    <property type="match status" value="1"/>
</dbReference>
<sequence>MTHFRISHLNWFKNFGNSPVSAKYMKIRRKKCESSSDTGSEENNSDSEITANFELVDPIKNHYHGIQALLSRLFVGLNLDLSTLVDQIIHQSDASSVLIQDHGEETVFGIICALSLTPSSTDTQEWKLFNQQLIDWICEKFKNHQELRSMITSKHCALLFNERFVNIPEIIGSTMCQSLKDELVSVVPYCLIFR</sequence>